<sequence>IQDPELLKNPFLLLPYPPSLCSEPCSSQWVPPVLGFQSPWRGLQRGYGQVAKSGPSSLLHLRLALSSTVAVDDSEVQIDLQMVDA</sequence>
<name>A0A0D0UNF2_CRYGA</name>
<feature type="non-terminal residue" evidence="1">
    <location>
        <position position="1"/>
    </location>
</feature>
<proteinExistence type="predicted"/>
<gene>
    <name evidence="1" type="ORF">I312_00751</name>
</gene>
<reference evidence="1" key="1">
    <citation type="submission" date="2015-01" db="EMBL/GenBank/DDBJ databases">
        <title>The Genome Sequence of Cryptococcus gattii CA1280.</title>
        <authorList>
            <consortium name="The Broad Institute Genomics Platform"/>
            <person name="Cuomo C."/>
            <person name="Litvintseva A."/>
            <person name="Chen Y."/>
            <person name="Heitman J."/>
            <person name="Sun S."/>
            <person name="Springer D."/>
            <person name="Dromer F."/>
            <person name="Young S."/>
            <person name="Zeng Q."/>
            <person name="Gargeya S."/>
            <person name="Abouelleil A."/>
            <person name="Alvarado L."/>
            <person name="Chapman S.B."/>
            <person name="Gainer-Dewar J."/>
            <person name="Goldberg J."/>
            <person name="Griggs A."/>
            <person name="Gujja S."/>
            <person name="Hansen M."/>
            <person name="Howarth C."/>
            <person name="Imamovic A."/>
            <person name="Larimer J."/>
            <person name="Murphy C."/>
            <person name="Naylor J."/>
            <person name="Pearson M."/>
            <person name="Priest M."/>
            <person name="Roberts A."/>
            <person name="Saif S."/>
            <person name="Shea T."/>
            <person name="Sykes S."/>
            <person name="Wortman J."/>
            <person name="Nusbaum C."/>
            <person name="Birren B."/>
        </authorList>
    </citation>
    <scope>NUCLEOTIDE SEQUENCE [LARGE SCALE GENOMIC DNA]</scope>
    <source>
        <strain evidence="1">CA1280</strain>
    </source>
</reference>
<dbReference type="EMBL" id="KN847974">
    <property type="protein sequence ID" value="KIR49663.1"/>
    <property type="molecule type" value="Genomic_DNA"/>
</dbReference>
<organism evidence="1">
    <name type="scientific">Cryptococcus bacillisporus CA1280</name>
    <dbReference type="NCBI Taxonomy" id="1296109"/>
    <lineage>
        <taxon>Eukaryota</taxon>
        <taxon>Fungi</taxon>
        <taxon>Dikarya</taxon>
        <taxon>Basidiomycota</taxon>
        <taxon>Agaricomycotina</taxon>
        <taxon>Tremellomycetes</taxon>
        <taxon>Tremellales</taxon>
        <taxon>Cryptococcaceae</taxon>
        <taxon>Cryptococcus</taxon>
        <taxon>Cryptococcus gattii species complex</taxon>
    </lineage>
</organism>
<dbReference type="AlphaFoldDB" id="A0A0D0UNF2"/>
<accession>A0A0D0UNF2</accession>
<evidence type="ECO:0000313" key="1">
    <source>
        <dbReference type="EMBL" id="KIR49663.1"/>
    </source>
</evidence>
<protein>
    <submittedName>
        <fullName evidence="1">Unplaced genomic scaffold supercont1.2, whole genome shotgun sequence</fullName>
    </submittedName>
</protein>
<dbReference type="HOGENOM" id="CLU_2518596_0_0_1"/>